<evidence type="ECO:0000313" key="5">
    <source>
        <dbReference type="Proteomes" id="UP001480595"/>
    </source>
</evidence>
<dbReference type="Proteomes" id="UP001480595">
    <property type="component" value="Unassembled WGS sequence"/>
</dbReference>
<name>A0ABR1VEV9_9PEZI</name>
<dbReference type="SUPFAM" id="SSF49785">
    <property type="entry name" value="Galactose-binding domain-like"/>
    <property type="match status" value="1"/>
</dbReference>
<dbReference type="GeneID" id="92090847"/>
<reference evidence="4 5" key="1">
    <citation type="submission" date="2023-01" db="EMBL/GenBank/DDBJ databases">
        <title>Analysis of 21 Apiospora genomes using comparative genomics revels a genus with tremendous synthesis potential of carbohydrate active enzymes and secondary metabolites.</title>
        <authorList>
            <person name="Sorensen T."/>
        </authorList>
    </citation>
    <scope>NUCLEOTIDE SEQUENCE [LARGE SCALE GENOMIC DNA]</scope>
    <source>
        <strain evidence="4 5">CBS 135458</strain>
    </source>
</reference>
<evidence type="ECO:0000256" key="2">
    <source>
        <dbReference type="SAM" id="MobiDB-lite"/>
    </source>
</evidence>
<comment type="similarity">
    <text evidence="1">Belongs to the CIA30 family.</text>
</comment>
<dbReference type="InterPro" id="IPR013857">
    <property type="entry name" value="NADH-UbQ_OxRdtase-assoc_prot30"/>
</dbReference>
<evidence type="ECO:0000313" key="4">
    <source>
        <dbReference type="EMBL" id="KAK8069759.1"/>
    </source>
</evidence>
<comment type="caution">
    <text evidence="4">The sequence shown here is derived from an EMBL/GenBank/DDBJ whole genome shotgun (WGS) entry which is preliminary data.</text>
</comment>
<gene>
    <name evidence="4" type="ORF">PG994_006375</name>
</gene>
<feature type="domain" description="NADH:ubiquinone oxidoreductase intermediate-associated protein 30" evidence="3">
    <location>
        <begin position="33"/>
        <end position="216"/>
    </location>
</feature>
<protein>
    <recommendedName>
        <fullName evidence="3">NADH:ubiquinone oxidoreductase intermediate-associated protein 30 domain-containing protein</fullName>
    </recommendedName>
</protein>
<organism evidence="4 5">
    <name type="scientific">Apiospora phragmitis</name>
    <dbReference type="NCBI Taxonomy" id="2905665"/>
    <lineage>
        <taxon>Eukaryota</taxon>
        <taxon>Fungi</taxon>
        <taxon>Dikarya</taxon>
        <taxon>Ascomycota</taxon>
        <taxon>Pezizomycotina</taxon>
        <taxon>Sordariomycetes</taxon>
        <taxon>Xylariomycetidae</taxon>
        <taxon>Amphisphaeriales</taxon>
        <taxon>Apiosporaceae</taxon>
        <taxon>Apiospora</taxon>
    </lineage>
</organism>
<proteinExistence type="inferred from homology"/>
<accession>A0ABR1VEV9</accession>
<dbReference type="EMBL" id="JAQQWL010000006">
    <property type="protein sequence ID" value="KAK8069759.1"/>
    <property type="molecule type" value="Genomic_DNA"/>
</dbReference>
<dbReference type="PANTHER" id="PTHR13194">
    <property type="entry name" value="COMPLEX I INTERMEDIATE-ASSOCIATED PROTEIN 30"/>
    <property type="match status" value="1"/>
</dbReference>
<sequence length="268" mass="29359">MTTDENCLFLFGGDANKNALTHHRHFPGISPWTAEAWTASDDRVRGGKSQSYLDCPAGADKAVFRGTLDITALGGAGFASQRTVDDDGAHEPPPPPPAGPWDVSAYDGLRLRVLRAGGDGKKYTLTLKDEVLPKRPDGRDQSTVSWEYDFISPKDGDGDDDSEDRELYVPWSDFKPTYRGKPKLDAPELDLANVRRISLMMRSFFGEQEGAFRLEVAYIAAFKEASRNAARPTSIASSSSSTGYPEKGGDGVRSEPKSWLAWMCGLFK</sequence>
<evidence type="ECO:0000256" key="1">
    <source>
        <dbReference type="ARBA" id="ARBA00007884"/>
    </source>
</evidence>
<dbReference type="InterPro" id="IPR008979">
    <property type="entry name" value="Galactose-bd-like_sf"/>
</dbReference>
<keyword evidence="5" id="KW-1185">Reference proteome</keyword>
<dbReference type="Pfam" id="PF08547">
    <property type="entry name" value="CIA30"/>
    <property type="match status" value="1"/>
</dbReference>
<feature type="region of interest" description="Disordered" evidence="2">
    <location>
        <begin position="132"/>
        <end position="164"/>
    </location>
</feature>
<dbReference type="PANTHER" id="PTHR13194:SF19">
    <property type="entry name" value="NAD(P)-BINDING ROSSMANN-FOLD SUPERFAMILY PROTEIN"/>
    <property type="match status" value="1"/>
</dbReference>
<dbReference type="InterPro" id="IPR039131">
    <property type="entry name" value="NDUFAF1"/>
</dbReference>
<feature type="region of interest" description="Disordered" evidence="2">
    <location>
        <begin position="81"/>
        <end position="103"/>
    </location>
</feature>
<evidence type="ECO:0000259" key="3">
    <source>
        <dbReference type="Pfam" id="PF08547"/>
    </source>
</evidence>
<feature type="region of interest" description="Disordered" evidence="2">
    <location>
        <begin position="231"/>
        <end position="255"/>
    </location>
</feature>
<dbReference type="RefSeq" id="XP_066717053.1">
    <property type="nucleotide sequence ID" value="XM_066857784.1"/>
</dbReference>